<dbReference type="Gene3D" id="2.60.40.4060">
    <property type="entry name" value="Reeler domain"/>
    <property type="match status" value="1"/>
</dbReference>
<feature type="region of interest" description="Disordered" evidence="1">
    <location>
        <begin position="347"/>
        <end position="386"/>
    </location>
</feature>
<dbReference type="GeneID" id="118406517"/>
<feature type="region of interest" description="Disordered" evidence="1">
    <location>
        <begin position="149"/>
        <end position="196"/>
    </location>
</feature>
<dbReference type="RefSeq" id="XP_035662472.1">
    <property type="nucleotide sequence ID" value="XM_035806579.1"/>
</dbReference>
<dbReference type="Pfam" id="PF02014">
    <property type="entry name" value="Reeler"/>
    <property type="match status" value="1"/>
</dbReference>
<reference evidence="4" key="2">
    <citation type="submission" date="2025-08" db="UniProtKB">
        <authorList>
            <consortium name="RefSeq"/>
        </authorList>
    </citation>
    <scope>IDENTIFICATION</scope>
    <source>
        <strain evidence="4">S238N-H82</strain>
        <tissue evidence="4">Testes</tissue>
    </source>
</reference>
<dbReference type="KEGG" id="bfo:118406517"/>
<feature type="compositionally biased region" description="Polar residues" evidence="1">
    <location>
        <begin position="365"/>
        <end position="386"/>
    </location>
</feature>
<name>A0A9J7HQE1_BRAFL</name>
<evidence type="ECO:0000256" key="1">
    <source>
        <dbReference type="SAM" id="MobiDB-lite"/>
    </source>
</evidence>
<proteinExistence type="predicted"/>
<dbReference type="InterPro" id="IPR002861">
    <property type="entry name" value="Reeler_dom"/>
</dbReference>
<dbReference type="AlphaFoldDB" id="A0A9J7HQE1"/>
<organism evidence="3 4">
    <name type="scientific">Branchiostoma floridae</name>
    <name type="common">Florida lancelet</name>
    <name type="synonym">Amphioxus</name>
    <dbReference type="NCBI Taxonomy" id="7739"/>
    <lineage>
        <taxon>Eukaryota</taxon>
        <taxon>Metazoa</taxon>
        <taxon>Chordata</taxon>
        <taxon>Cephalochordata</taxon>
        <taxon>Leptocardii</taxon>
        <taxon>Amphioxiformes</taxon>
        <taxon>Branchiostomatidae</taxon>
        <taxon>Branchiostoma</taxon>
    </lineage>
</organism>
<protein>
    <submittedName>
        <fullName evidence="4">Uncharacterized protein LOC118406517</fullName>
    </submittedName>
</protein>
<feature type="compositionally biased region" description="Polar residues" evidence="1">
    <location>
        <begin position="149"/>
        <end position="167"/>
    </location>
</feature>
<dbReference type="InterPro" id="IPR042307">
    <property type="entry name" value="Reeler_sf"/>
</dbReference>
<accession>A0A9J7HQE1</accession>
<reference evidence="3" key="1">
    <citation type="journal article" date="2020" name="Nat. Ecol. Evol.">
        <title>Deeply conserved synteny resolves early events in vertebrate evolution.</title>
        <authorList>
            <person name="Simakov O."/>
            <person name="Marletaz F."/>
            <person name="Yue J.X."/>
            <person name="O'Connell B."/>
            <person name="Jenkins J."/>
            <person name="Brandt A."/>
            <person name="Calef R."/>
            <person name="Tung C.H."/>
            <person name="Huang T.K."/>
            <person name="Schmutz J."/>
            <person name="Satoh N."/>
            <person name="Yu J.K."/>
            <person name="Putnam N.H."/>
            <person name="Green R.E."/>
            <person name="Rokhsar D.S."/>
        </authorList>
    </citation>
    <scope>NUCLEOTIDE SEQUENCE [LARGE SCALE GENOMIC DNA]</scope>
    <source>
        <strain evidence="3">S238N-H82</strain>
    </source>
</reference>
<dbReference type="OrthoDB" id="10041334at2759"/>
<keyword evidence="3" id="KW-1185">Reference proteome</keyword>
<gene>
    <name evidence="4" type="primary">LOC118406517</name>
</gene>
<dbReference type="OMA" id="YTECCSA"/>
<feature type="compositionally biased region" description="Polar residues" evidence="1">
    <location>
        <begin position="174"/>
        <end position="189"/>
    </location>
</feature>
<feature type="region of interest" description="Disordered" evidence="1">
    <location>
        <begin position="649"/>
        <end position="671"/>
    </location>
</feature>
<feature type="region of interest" description="Disordered" evidence="1">
    <location>
        <begin position="623"/>
        <end position="642"/>
    </location>
</feature>
<evidence type="ECO:0000313" key="3">
    <source>
        <dbReference type="Proteomes" id="UP000001554"/>
    </source>
</evidence>
<feature type="domain" description="Reelin" evidence="2">
    <location>
        <begin position="21"/>
        <end position="133"/>
    </location>
</feature>
<evidence type="ECO:0000313" key="4">
    <source>
        <dbReference type="RefSeq" id="XP_035662472.1"/>
    </source>
</evidence>
<dbReference type="Proteomes" id="UP000001554">
    <property type="component" value="Chromosome 19"/>
</dbReference>
<sequence>MTTRGLTSTPTLLAGLEKPVHPNHDSRVKYVLTVSGHDNDLGLIQAGGSYNVSLSGQYGSQFRQLVVVASRGRLQPLPGVSGLRAGTCLGLSTVTNTDNRTTNTVFFTWVAPDERPLDEECVTIRAAVVDDKQFLYQNDDPLTAQLCSSSWKQRNPSKQSKTSTLQSPLRRKPTPSSSTRPESVLSSRNQNHDSAEKEGIHVYQAKDNIESSTVTVNSQLQDFPMREMLQSMNGGYRTGKRKTQPQSRRFRNLLNILVRHRRESPSSRTDLATTTEDDRSLKWRLISKACCRSGSRFGSKPHPTDCDEASRKFVSRNIAELTHLQPVCVEQFSLCCKAKQKEGGYLIDSSDAGREDQPTDDSTDQRASSETAISDSPTGASSSTAVGKEISTQQACCLNGLRTAYDSDKSCVDEGKTYANQTDADEQEYADAATACLAEFSRCCEELREHVGGSHLPHVDVSTLQLVQDLQLEQHCCRQGSVEGLSPEADCEQSATEYVRLPLRNSTDRQLQCSGKYTECCSARQAQNANLIALIYPSIRHNKTLKTASLFKNVTTDDVQSQSTDIGSIIDRIWTLEPQVTNVLQSETTPLRMEEEDSSQSEQSSAALTNFDRNGMIQPVTEVDNPSQLAEGPTTAPLRPVTEGHMTQSIFERSREPTASPSPMAQRSQSPLSWYDIGTDTLVVLSKHRRTLRLCCLQGKAVDVDTDHPESCQLDAESYTSGTRLTDRVKQCCKDIFVHCCESMDPGHRGTTLTRASVSNIRRLLTYSGENTNRDRYYS</sequence>
<evidence type="ECO:0000259" key="2">
    <source>
        <dbReference type="Pfam" id="PF02014"/>
    </source>
</evidence>